<dbReference type="OrthoDB" id="116606at2157"/>
<dbReference type="RefSeq" id="WP_130647342.1">
    <property type="nucleotide sequence ID" value="NZ_PGCL01000003.1"/>
</dbReference>
<protein>
    <submittedName>
        <fullName evidence="1">Uncharacterized protein</fullName>
    </submittedName>
</protein>
<dbReference type="EMBL" id="PGCL01000003">
    <property type="protein sequence ID" value="TAJ44270.1"/>
    <property type="molecule type" value="Genomic_DNA"/>
</dbReference>
<dbReference type="AlphaFoldDB" id="A0A483CST7"/>
<reference evidence="1 2" key="1">
    <citation type="submission" date="2017-11" db="EMBL/GenBank/DDBJ databases">
        <title>Isolation and Characterization of Methanofollis Species from Methane Seep Offshore SW Taiwan.</title>
        <authorList>
            <person name="Teng N.-H."/>
            <person name="Lai M.-C."/>
            <person name="Chen S.-C."/>
        </authorList>
    </citation>
    <scope>NUCLEOTIDE SEQUENCE [LARGE SCALE GENOMIC DNA]</scope>
    <source>
        <strain evidence="1 2">FWC-SCC2</strain>
    </source>
</reference>
<evidence type="ECO:0000313" key="2">
    <source>
        <dbReference type="Proteomes" id="UP000292580"/>
    </source>
</evidence>
<gene>
    <name evidence="1" type="ORF">CUJ86_09660</name>
</gene>
<accession>A0A483CST7</accession>
<organism evidence="1 2">
    <name type="scientific">Methanofollis fontis</name>
    <dbReference type="NCBI Taxonomy" id="2052832"/>
    <lineage>
        <taxon>Archaea</taxon>
        <taxon>Methanobacteriati</taxon>
        <taxon>Methanobacteriota</taxon>
        <taxon>Stenosarchaea group</taxon>
        <taxon>Methanomicrobia</taxon>
        <taxon>Methanomicrobiales</taxon>
        <taxon>Methanomicrobiaceae</taxon>
        <taxon>Methanofollis</taxon>
    </lineage>
</organism>
<proteinExistence type="predicted"/>
<sequence length="145" mass="15753">MPDPCFISSILHSSAISVLVAPENMLRRVLEECLNAADSRALYISPNYSRLVGTIRIPDPGFSVRRALTAFQVITILQTASESTVIIEYDRETFGDLTELSMVFAGGCRDFALSATVIICATGFDPTLAAVTEQADRTVRIGRGH</sequence>
<keyword evidence="2" id="KW-1185">Reference proteome</keyword>
<evidence type="ECO:0000313" key="1">
    <source>
        <dbReference type="EMBL" id="TAJ44270.1"/>
    </source>
</evidence>
<name>A0A483CST7_9EURY</name>
<dbReference type="Proteomes" id="UP000292580">
    <property type="component" value="Unassembled WGS sequence"/>
</dbReference>
<comment type="caution">
    <text evidence="1">The sequence shown here is derived from an EMBL/GenBank/DDBJ whole genome shotgun (WGS) entry which is preliminary data.</text>
</comment>